<gene>
    <name evidence="3" type="ORF">OXD698_LOCUS22210</name>
</gene>
<proteinExistence type="predicted"/>
<evidence type="ECO:0000259" key="2">
    <source>
        <dbReference type="PROSITE" id="PS50053"/>
    </source>
</evidence>
<dbReference type="Gene3D" id="3.10.20.90">
    <property type="entry name" value="Phosphatidylinositol 3-kinase Catalytic Subunit, Chain A, domain 1"/>
    <property type="match status" value="3"/>
</dbReference>
<evidence type="ECO:0000313" key="3">
    <source>
        <dbReference type="EMBL" id="CAF3868244.1"/>
    </source>
</evidence>
<dbReference type="PANTHER" id="PTHR10666">
    <property type="entry name" value="UBIQUITIN"/>
    <property type="match status" value="1"/>
</dbReference>
<dbReference type="SUPFAM" id="SSF54236">
    <property type="entry name" value="Ubiquitin-like"/>
    <property type="match status" value="4"/>
</dbReference>
<accession>A0A819FMY3</accession>
<keyword evidence="1" id="KW-0175">Coiled coil</keyword>
<dbReference type="Proteomes" id="UP000663844">
    <property type="component" value="Unassembled WGS sequence"/>
</dbReference>
<feature type="domain" description="Ubiquitin-like" evidence="2">
    <location>
        <begin position="227"/>
        <end position="281"/>
    </location>
</feature>
<dbReference type="InterPro" id="IPR050158">
    <property type="entry name" value="Ubiquitin_ubiquitin-like"/>
</dbReference>
<feature type="domain" description="Ubiquitin-like" evidence="2">
    <location>
        <begin position="122"/>
        <end position="195"/>
    </location>
</feature>
<dbReference type="Pfam" id="PF00240">
    <property type="entry name" value="ubiquitin"/>
    <property type="match status" value="3"/>
</dbReference>
<dbReference type="CDD" id="cd17039">
    <property type="entry name" value="Ubl_ubiquitin_like"/>
    <property type="match status" value="4"/>
</dbReference>
<dbReference type="InterPro" id="IPR029071">
    <property type="entry name" value="Ubiquitin-like_domsf"/>
</dbReference>
<evidence type="ECO:0000256" key="1">
    <source>
        <dbReference type="SAM" id="Coils"/>
    </source>
</evidence>
<comment type="caution">
    <text evidence="3">The sequence shown here is derived from an EMBL/GenBank/DDBJ whole genome shotgun (WGS) entry which is preliminary data.</text>
</comment>
<dbReference type="PROSITE" id="PS50053">
    <property type="entry name" value="UBIQUITIN_2"/>
    <property type="match status" value="3"/>
</dbReference>
<dbReference type="AlphaFoldDB" id="A0A819FMY3"/>
<evidence type="ECO:0000313" key="4">
    <source>
        <dbReference type="Proteomes" id="UP000663844"/>
    </source>
</evidence>
<organism evidence="3 4">
    <name type="scientific">Adineta steineri</name>
    <dbReference type="NCBI Taxonomy" id="433720"/>
    <lineage>
        <taxon>Eukaryota</taxon>
        <taxon>Metazoa</taxon>
        <taxon>Spiralia</taxon>
        <taxon>Gnathifera</taxon>
        <taxon>Rotifera</taxon>
        <taxon>Eurotatoria</taxon>
        <taxon>Bdelloidea</taxon>
        <taxon>Adinetida</taxon>
        <taxon>Adinetidae</taxon>
        <taxon>Adineta</taxon>
    </lineage>
</organism>
<reference evidence="3" key="1">
    <citation type="submission" date="2021-02" db="EMBL/GenBank/DDBJ databases">
        <authorList>
            <person name="Nowell W R."/>
        </authorList>
    </citation>
    <scope>NUCLEOTIDE SEQUENCE</scope>
</reference>
<dbReference type="EMBL" id="CAJOAZ010001879">
    <property type="protein sequence ID" value="CAF3868244.1"/>
    <property type="molecule type" value="Genomic_DNA"/>
</dbReference>
<name>A0A819FMY3_9BILA</name>
<dbReference type="SMART" id="SM00213">
    <property type="entry name" value="UBQ"/>
    <property type="match status" value="4"/>
</dbReference>
<protein>
    <recommendedName>
        <fullName evidence="2">Ubiquitin-like domain-containing protein</fullName>
    </recommendedName>
</protein>
<feature type="coiled-coil region" evidence="1">
    <location>
        <begin position="306"/>
        <end position="336"/>
    </location>
</feature>
<feature type="domain" description="Ubiquitin-like" evidence="2">
    <location>
        <begin position="390"/>
        <end position="464"/>
    </location>
</feature>
<dbReference type="InterPro" id="IPR000626">
    <property type="entry name" value="Ubiquitin-like_dom"/>
</dbReference>
<sequence length="610" mass="72023">MDQPILASKFHQCSMDFFQSILPSEHPQFKQTTDNQMPLSIGVNEATDSLICEYYLPITQKVSRYAVEFENETAWLTVQPLETLYDIKLKIKELYPEHNEIDCFIIDEKGTKVRHFICRTQTSIIINVDPDATIGHNPLQLRMNSSDRIEDLQDKIEEITKIPFYHQILQYQEENLFAYKLLSDYKIENNSIVVLKQHDLKNTTVYINIVSVYDDPFRFERNLALQRQTVFDLKKYFENLLGIPFDNQELSYNDTILNEDEQFLQYYEIQEKTNLTLTLKQCCVRRKISIEYSDIHIFEIESYKTIEELKKLIEKQLNLESKYQNLTMNHMELKDNQFVNTIIRDSQLKLIDRRLITVQIYIRYQIQEFFIKQKYENDDSEDTVDYKNDLKRFLLTKQNISIPLSVKLGDTIKDVKQLIEEKENICIQHQTLLLEEDKKDLCETFYNSQSLIDCNITDQTTLTLRLGDLAIIFLGTGEEQQGPFFIEMIDKEGHLVSNIKMKLAKRYNIIDIDSKSLYKSKFIVSKQKSEHIQLLDTNSVEHFDALILKPHPISDSTSLEPNTAHSFLTLGVCHNFRHNENGDESVFYMQYPYLENMNGSPFRRPHTFFY</sequence>